<dbReference type="AlphaFoldDB" id="A0A7X4GH16"/>
<keyword evidence="3" id="KW-0812">Transmembrane</keyword>
<dbReference type="SUPFAM" id="SSF55073">
    <property type="entry name" value="Nucleotide cyclase"/>
    <property type="match status" value="1"/>
</dbReference>
<dbReference type="PANTHER" id="PTHR45138">
    <property type="entry name" value="REGULATORY COMPONENTS OF SENSORY TRANSDUCTION SYSTEM"/>
    <property type="match status" value="1"/>
</dbReference>
<evidence type="ECO:0000313" key="5">
    <source>
        <dbReference type="EMBL" id="MYL98501.1"/>
    </source>
</evidence>
<dbReference type="Proteomes" id="UP000465810">
    <property type="component" value="Unassembled WGS sequence"/>
</dbReference>
<dbReference type="Pfam" id="PF00990">
    <property type="entry name" value="GGDEF"/>
    <property type="match status" value="1"/>
</dbReference>
<organism evidence="5 6">
    <name type="scientific">Novosphingobium silvae</name>
    <dbReference type="NCBI Taxonomy" id="2692619"/>
    <lineage>
        <taxon>Bacteria</taxon>
        <taxon>Pseudomonadati</taxon>
        <taxon>Pseudomonadota</taxon>
        <taxon>Alphaproteobacteria</taxon>
        <taxon>Sphingomonadales</taxon>
        <taxon>Sphingomonadaceae</taxon>
        <taxon>Novosphingobium</taxon>
    </lineage>
</organism>
<dbReference type="EC" id="2.7.7.65" evidence="1"/>
<dbReference type="PANTHER" id="PTHR45138:SF9">
    <property type="entry name" value="DIGUANYLATE CYCLASE DGCM-RELATED"/>
    <property type="match status" value="1"/>
</dbReference>
<dbReference type="Gene3D" id="3.30.70.270">
    <property type="match status" value="1"/>
</dbReference>
<evidence type="ECO:0000313" key="6">
    <source>
        <dbReference type="Proteomes" id="UP000465810"/>
    </source>
</evidence>
<dbReference type="InterPro" id="IPR050469">
    <property type="entry name" value="Diguanylate_Cyclase"/>
</dbReference>
<keyword evidence="3" id="KW-1133">Transmembrane helix</keyword>
<dbReference type="SMART" id="SM00267">
    <property type="entry name" value="GGDEF"/>
    <property type="match status" value="1"/>
</dbReference>
<comment type="catalytic activity">
    <reaction evidence="2">
        <text>2 GTP = 3',3'-c-di-GMP + 2 diphosphate</text>
        <dbReference type="Rhea" id="RHEA:24898"/>
        <dbReference type="ChEBI" id="CHEBI:33019"/>
        <dbReference type="ChEBI" id="CHEBI:37565"/>
        <dbReference type="ChEBI" id="CHEBI:58805"/>
        <dbReference type="EC" id="2.7.7.65"/>
    </reaction>
</comment>
<dbReference type="InterPro" id="IPR043128">
    <property type="entry name" value="Rev_trsase/Diguanyl_cyclase"/>
</dbReference>
<evidence type="ECO:0000259" key="4">
    <source>
        <dbReference type="PROSITE" id="PS50887"/>
    </source>
</evidence>
<dbReference type="GO" id="GO:0052621">
    <property type="term" value="F:diguanylate cyclase activity"/>
    <property type="evidence" value="ECO:0007669"/>
    <property type="project" value="UniProtKB-EC"/>
</dbReference>
<evidence type="ECO:0000256" key="3">
    <source>
        <dbReference type="SAM" id="Phobius"/>
    </source>
</evidence>
<feature type="domain" description="GGDEF" evidence="4">
    <location>
        <begin position="251"/>
        <end position="382"/>
    </location>
</feature>
<keyword evidence="3" id="KW-0472">Membrane</keyword>
<feature type="transmembrane region" description="Helical" evidence="3">
    <location>
        <begin position="184"/>
        <end position="211"/>
    </location>
</feature>
<evidence type="ECO:0000256" key="2">
    <source>
        <dbReference type="ARBA" id="ARBA00034247"/>
    </source>
</evidence>
<evidence type="ECO:0000256" key="1">
    <source>
        <dbReference type="ARBA" id="ARBA00012528"/>
    </source>
</evidence>
<dbReference type="InterPro" id="IPR029787">
    <property type="entry name" value="Nucleotide_cyclase"/>
</dbReference>
<feature type="transmembrane region" description="Helical" evidence="3">
    <location>
        <begin position="33"/>
        <end position="54"/>
    </location>
</feature>
<dbReference type="EMBL" id="WVTD01000008">
    <property type="protein sequence ID" value="MYL98501.1"/>
    <property type="molecule type" value="Genomic_DNA"/>
</dbReference>
<comment type="caution">
    <text evidence="5">The sequence shown here is derived from an EMBL/GenBank/DDBJ whole genome shotgun (WGS) entry which is preliminary data.</text>
</comment>
<proteinExistence type="predicted"/>
<reference evidence="5 6" key="1">
    <citation type="submission" date="2019-12" db="EMBL/GenBank/DDBJ databases">
        <authorList>
            <person name="Feng G."/>
            <person name="Zhu H."/>
        </authorList>
    </citation>
    <scope>NUCLEOTIDE SEQUENCE [LARGE SCALE GENOMIC DNA]</scope>
    <source>
        <strain evidence="5 6">FGD1</strain>
    </source>
</reference>
<feature type="transmembrane region" description="Helical" evidence="3">
    <location>
        <begin position="153"/>
        <end position="178"/>
    </location>
</feature>
<gene>
    <name evidence="5" type="ORF">GR702_12065</name>
</gene>
<feature type="transmembrane region" description="Helical" evidence="3">
    <location>
        <begin position="91"/>
        <end position="110"/>
    </location>
</feature>
<sequence>MAVDAQTMLLMTNGIALVAAAFLFMEWRALREAFLLSFALGFSSIVIGSSLSTMRQEGSFVVGVWIANSMVPLAHLAFLHGAAAFAGRRIAPAWFLVPVASCLAMGLSLMDEAGTLRDQLMSLFNAGAVAVLSLKAASVLPRTSGTGASETRMLAGTFLIHGSFYTVKTLCAFAPGAFVDLSSYAGTMIVVSLFEGALVAVALAMSIAAALRRRREGHVIRLAESDPLTGLYNRRGFENRVQTLAEGGTHGRGALLLIDIDHFKAVNDRFGHQEGDRLLVSLAEYLQLRCPGSAIVGRLGGDEFAVLLPGFDEASALDLAQALCRSFGGNETSGRDTPGTLSIGCAAVEFPAADLPAAYLRADRNLYDAKSKGRGRASIGANLGPSPVQPPVYAPFTPRALSRVANG</sequence>
<accession>A0A7X4GH16</accession>
<dbReference type="NCBIfam" id="TIGR00254">
    <property type="entry name" value="GGDEF"/>
    <property type="match status" value="1"/>
</dbReference>
<name>A0A7X4GH16_9SPHN</name>
<dbReference type="FunFam" id="3.30.70.270:FF:000001">
    <property type="entry name" value="Diguanylate cyclase domain protein"/>
    <property type="match status" value="1"/>
</dbReference>
<feature type="transmembrane region" description="Helical" evidence="3">
    <location>
        <begin position="122"/>
        <end position="141"/>
    </location>
</feature>
<dbReference type="InterPro" id="IPR000160">
    <property type="entry name" value="GGDEF_dom"/>
</dbReference>
<feature type="transmembrane region" description="Helical" evidence="3">
    <location>
        <begin position="60"/>
        <end position="79"/>
    </location>
</feature>
<protein>
    <recommendedName>
        <fullName evidence="1">diguanylate cyclase</fullName>
        <ecNumber evidence="1">2.7.7.65</ecNumber>
    </recommendedName>
</protein>
<keyword evidence="6" id="KW-1185">Reference proteome</keyword>
<dbReference type="PROSITE" id="PS50887">
    <property type="entry name" value="GGDEF"/>
    <property type="match status" value="1"/>
</dbReference>
<dbReference type="CDD" id="cd01949">
    <property type="entry name" value="GGDEF"/>
    <property type="match status" value="1"/>
</dbReference>
<feature type="transmembrane region" description="Helical" evidence="3">
    <location>
        <begin position="6"/>
        <end position="24"/>
    </location>
</feature>